<dbReference type="PROSITE" id="PS50268">
    <property type="entry name" value="CADHERIN_2"/>
    <property type="match status" value="1"/>
</dbReference>
<dbReference type="GO" id="GO:0009653">
    <property type="term" value="P:anatomical structure morphogenesis"/>
    <property type="evidence" value="ECO:0007669"/>
    <property type="project" value="TreeGrafter"/>
</dbReference>
<keyword evidence="8" id="KW-1185">Reference proteome</keyword>
<dbReference type="SMART" id="SM00736">
    <property type="entry name" value="CADG"/>
    <property type="match status" value="2"/>
</dbReference>
<dbReference type="Gene3D" id="2.60.40.60">
    <property type="entry name" value="Cadherins"/>
    <property type="match status" value="1"/>
</dbReference>
<dbReference type="OrthoDB" id="6091599at2"/>
<keyword evidence="2" id="KW-0677">Repeat</keyword>
<dbReference type="InterPro" id="IPR006644">
    <property type="entry name" value="Cadg"/>
</dbReference>
<protein>
    <submittedName>
        <fullName evidence="7">DUF4347 domain-containing protein</fullName>
    </submittedName>
</protein>
<feature type="region of interest" description="Disordered" evidence="4">
    <location>
        <begin position="1846"/>
        <end position="1865"/>
    </location>
</feature>
<dbReference type="PANTHER" id="PTHR45739">
    <property type="entry name" value="MATRIX PROTEIN, PUTATIVE-RELATED"/>
    <property type="match status" value="1"/>
</dbReference>
<dbReference type="GO" id="GO:0005509">
    <property type="term" value="F:calcium ion binding"/>
    <property type="evidence" value="ECO:0007669"/>
    <property type="project" value="InterPro"/>
</dbReference>
<dbReference type="Pfam" id="PF14252">
    <property type="entry name" value="DUF4347"/>
    <property type="match status" value="1"/>
</dbReference>
<dbReference type="InterPro" id="IPR039005">
    <property type="entry name" value="CSPG_rpt"/>
</dbReference>
<dbReference type="Proteomes" id="UP000389128">
    <property type="component" value="Unassembled WGS sequence"/>
</dbReference>
<dbReference type="InterPro" id="IPR028059">
    <property type="entry name" value="SWM_rpt"/>
</dbReference>
<name>A0A6C2CK87_9RHOO</name>
<evidence type="ECO:0000256" key="2">
    <source>
        <dbReference type="ARBA" id="ARBA00022737"/>
    </source>
</evidence>
<sequence length="4069" mass="411115">MSLASASTSNSLYFVDASLDDLDTLLAGLPAGAEVVLLDSTQDGLTQMLAALNGHNGVDAVHVLTHGAPGQIQLGNTQLNAATLSSVSSTLQALGQHLSADADILFYGCDVGASEEGRALISQIADLTGADVAASTDLTGSSSLGGDWELEAHSGVIEAAGITAFNFDDTLALPGAHSATQGSEVFIGGNYIELGISSVGSFGTSSSKPGGFYGTTGSSAVGMSNDADGFGNGGDLRIDYFLPGTPEERWAVGYNGSTTGGYSALNSNSGAALSSTSLTNLSSGDSLGAKFTGTVGSVLKVEQTHTFKVNDKFFKTVVTLTNTSGSTLTDVRFMRSFDPDNTVYKGGSYSTTNKIENTIVAGDGKAVVSATSAAGDAYNSAAGSTAKILFFSSDSRANVANFGFSNSNPYAMPTQAKGYSSTSDSGIAIMFKGGSLAAGASVSFEYFTSLDTADVSTTIAQIELASNPAPTFTAFAAPVDTVAEDNQVEITYAELAAQGNEADQKPDAGGGLVAGTVTAFIVTSVTSGSLKIGIDAGSAVAWNPGVNDVIDGTKKAYWTPAANTNGPLNAFKVVARDEDGLKSSTPVQAQVTVTAVNDAPLIASAATAVVLPGINEDQPTGTNAGATVSSLFGPRFTDVDSGATMSGIVVVNDASNPAHGKWQYSTDGTTWFDIGTVASNNGLALSTSTKLRFDPEDNWYGTPGVLTVYLTDNAYAGGLTNGATRDTETSTSANGLSTNTVNLSTTVTSVNDLPYFTSTVGGASLTETSTYDSAVTTASGALTGPLDGTDVEDGTAVTFSIRGGGTSSSTVTKAGFYGTLTLDTTTKAWTYTPSNFPAINALAQDQTATDTFEFSIIDSNGATTSQALTITYTGTNDLPVVAAVLADTTFNGNGSWSYQIPANAFADAEGSNLTYTIEVVDGSGNVIDTISGTTGDDVSKPSNWLIFNEASRTLSGTPTATAPLPLNIKVTASDGSASVSDTFTATLDLSASDTNPAPGNVAPTTTDDDLSSTGATSITLTVNDFGNYSDANGDALASVKIVSPPSGSSGTLKLNGGAITTETTVSAADITANKLTFEPGTNSAAITFQVGDGTAFSNTHTLAIDVGSATGTITFDASDVSTAQANTWTSVYSGNPEVLTGYTGTVRVVIEATGGTVKLADATGVSAATGYGSLTSGSASIAFEGTLTNVNLALQQLQANLAANPNMTLTVNAIAGGSAYNPDNQHYYRYVADSAITWTAANAAAEGSTFNGLNGYLATITSETENAFIVSKVGGNAWIGASDSGSDGVWKWVGGPEKDTIFFNGTNGGTSTSPSYYTWQSGEPNGTGGAEDYAQIITVNNFDAGLVAGKWNDLANEGGTADYTVTGYVIEYGGSFTGSGTVAEQASRTITLTKLDAAPVLSINGDAAYTENAAPKALNPALDLTDVDSTTLASATVTLSTGKVSGDLLAFTNDNAATYGNILGVYDSGTGTLTLGSAGSTATLAQWEAALKAITFASTSDNPGTSRSLSWQVNDGANSSNVGTTAIVVTSVNDAPVATKVADQTLATEAAWSFDVDGAGNTLFADPEGELITYSATLANGDPLPSWLSFNSGTHTFSGNPPAGTPYLNIKVIGTDATGAAGFTTFTLNLTTPDNGAGATNSTSSTTISDTNGGSIALGDVLTASAPVDDDGYVLANVKYQWQVYANGAWTDIGGATSNTYTLTQAESSKQVRAQAFYTDAGGYAEAPVSNALTVPAFNIPGIVTVNGSSTPGETLVASLGDGNGIVGITPTYQWYRGDTSGALTTAISGATFSSYTLTDADGSKYVTVVVTYTDNEGTAETRQDSTDSPVQLGAVAPVAVNDMGTATEAGGENNGTAGSNATGNLLINDTDVNSGDTKAMTGLRSGNTEGLGEIGLLEAGEYSVTGEYGTLRINASTGVYTYTINQAAYGVEALNSGDSIKDYFNYTVTDSTLKSDIGVLEVTINGANDAISVRDVPTVFTAVEDQKTALVIPATFALSDPDNTDAATVKLVASEGKLSAASSDGVTVTGNDSGTLTLSGTLSAINTWLKTADKVSYTSSPNDNGTGTATITLKANDGVSGDVTLATVNVDVTATNDAPRLDLNANNNTAAGVDVAGATGADLTGNDHAVVFRPRGSDVQVVDSDVTITDIDGDTTLVRATVEITAGAWDNSRTIYETLNSTASTAGITITGNGTGINGLTSATKLTLTGTATHAQYQDALKTIVYNNSNENAFAGNRSITIAVFDKETVDGGLESNASAFTTTAANPSVVVGQKIYIAGIDTGKTVATVIDTTHFIASGPLPTLANNAALSFWLDGTQVTTATARAPLAAAGYAPAAATTTVQVLWTPVVDLNGNTASSVSYTTSYTEGSNGTYITSTDALITDQDGNLKTVTVTLNNAADTSGGNSTETLFIAAGIVSNLATNGITTTFYGATDNVLANGSAGVHKIVFSGNKDATTFQLGMREVQYKNTSENPSITPRTVTVDIVDQDNNTGVPASATINIIPVNDVPVKGGDFAGTLNEGAVYVFTTGDLNSTDVDNAAGTLKYVLTSLPAQGTLFRDTNNNGVVDVGEAIATVGTTTSVATINAIGTGAYFTQAEVTAGTIKYAHNGQNPNGTNATGTDTFGFKVVDGMEDYVFNTIPADTVTLTVTEVNDPATGAPAISGTLQPGQVLTSDVSSIADADGPASPTFSYQWQVSSNGTDWTNATGAGSTTGSYTLGTADQGKQVKVIVTFDDALGRTNSLTGNASGTVAFTNTLGAGGVTITNDGTPQAGETLTADTSALADADGLGPFSYQWEVSTDGGTTWTSIGGATGKTYALPGDATTGTQYKAVVSYTDGRGNSENIDSSVVTIVAPAADINDAPSLNGTGNFPATTALFSGVNVTTVESGQSIQTLTLTVGGLKDAGAETLKVDGVDVVLGAASTTAITGGTLDGVSYAITMNGTNPDVATVTITHAGLTNAQTKTLIEGLALSGGTTAGLRVVTLTSLQDSGGTASGGHDTGVIGISATVDVGSTLPGSNTAPVGSGDLAGSVDEGGTMTLATADLSASDTEQPGLKVVLASAPTHGTLFRDTNNNGIVDAGETLTTGSNFALADIDAGRIKYAHNGDDPDTNPAADDSFTFNVSDGLAQSDSDGGSDGNQPTTFSITVTPVDDTPTLSATALGTLGTPVAFTEGPTAQALFSGTAASPVETDENITAITVMVSGLRDGTVENLVIDGTAIALTHGITGTSTGGASVGYSVSVTGGTATITLGKDATSAIWNGLIDGLAYRNTSENPTAGNRSITLTQVTETSGQSSDVAITSYVNVTPVNDPPTSALTPITVLEGGSLTLDTTAINAADVDSPLSGLTYKLSSAPTHGTVYIDANGNGVKDVGEALPTDGTFTYTLLNSGKVRYQHDGNEDGDSFAITVSDSQGGTSAPVTMTVNRTAVNDAPTISGLGSDVLSYPANSGAKALEQGGDVLISDPDSSNFNGGNLRVSITFNRDPGHDVLNIANVGDIGISGGNVTYAGTTIGTVAGGTGTNDLVVSFNGDATPAAVSALVKAIQFSNDQASPANPSRTISFALNDGSVGGQAEPVAVNVNIATGVTPSISIANGFFIMENTQLVTALSAVDPNSRPITFSISGTADGTNNPDSGKFEIVSGNLLRFKAAPDYEIPADSGANNVYNVIVRATNDLGSYAEQTLAITVLDQDPEDAAVGDTEGPAFGYARINGGSLVMTYTDASPLSISNLPATSAFAVKVGGSTVAVNNVAIDATAKTVTLTLASAAMAGQSVTVAYTDPTGGNDVAALQDAAGNDAVTLNETAVSNLTPSTGGGSSGGGSTDGGTTGGGSTGGGSTPVPGIPSRDDWANLPDDDGDGLPELVENFVPQPYVPGAVTGDGNGDGVKDSTQDDVASSPILKTPTAISNPGEAPYSFVTLVADAKAGKADTADGNIAKIRAVEQLDAPSSIPDTMTMPLGMLNFVAEVQNTSELETFSLYLDPALGVNGYWMQDTSSTWVNLASPIYGGQMVIEGGRLRIDFQVQDGGVFDTDGQADGVITAHGTVAFMPLSIVGTRPDTNVDDFWF</sequence>
<keyword evidence="3" id="KW-0325">Glycoprotein</keyword>
<dbReference type="InterPro" id="IPR010221">
    <property type="entry name" value="VCBS_dom"/>
</dbReference>
<dbReference type="Gene3D" id="2.60.40.10">
    <property type="entry name" value="Immunoglobulins"/>
    <property type="match status" value="2"/>
</dbReference>
<dbReference type="SUPFAM" id="SSF49313">
    <property type="entry name" value="Cadherin-like"/>
    <property type="match status" value="3"/>
</dbReference>
<evidence type="ECO:0000256" key="4">
    <source>
        <dbReference type="SAM" id="MobiDB-lite"/>
    </source>
</evidence>
<proteinExistence type="predicted"/>
<dbReference type="InterPro" id="IPR015919">
    <property type="entry name" value="Cadherin-like_sf"/>
</dbReference>
<dbReference type="InterPro" id="IPR025592">
    <property type="entry name" value="DUF4347"/>
</dbReference>
<dbReference type="CDD" id="cd03603">
    <property type="entry name" value="CLECT_VCBS"/>
    <property type="match status" value="1"/>
</dbReference>
<feature type="domain" description="C-type lectin" evidence="5">
    <location>
        <begin position="1223"/>
        <end position="1353"/>
    </location>
</feature>
<evidence type="ECO:0000259" key="6">
    <source>
        <dbReference type="PROSITE" id="PS50268"/>
    </source>
</evidence>
<dbReference type="PANTHER" id="PTHR45739:SF8">
    <property type="entry name" value="FRAS1-RELATED EXTRACELLULAR MATRIX PROTEIN 1"/>
    <property type="match status" value="1"/>
</dbReference>
<dbReference type="Pfam" id="PF13753">
    <property type="entry name" value="SWM_repeat"/>
    <property type="match status" value="1"/>
</dbReference>
<dbReference type="Gene3D" id="2.60.40.2700">
    <property type="match status" value="4"/>
</dbReference>
<dbReference type="PROSITE" id="PS50041">
    <property type="entry name" value="C_TYPE_LECTIN_2"/>
    <property type="match status" value="1"/>
</dbReference>
<feature type="region of interest" description="Disordered" evidence="4">
    <location>
        <begin position="3128"/>
        <end position="3148"/>
    </location>
</feature>
<evidence type="ECO:0000313" key="7">
    <source>
        <dbReference type="EMBL" id="TYC54434.1"/>
    </source>
</evidence>
<dbReference type="InterPro" id="IPR002126">
    <property type="entry name" value="Cadherin-like_dom"/>
</dbReference>
<dbReference type="InterPro" id="IPR053784">
    <property type="entry name" value="Choice_anch_U_dom"/>
</dbReference>
<dbReference type="InterPro" id="IPR001304">
    <property type="entry name" value="C-type_lectin-like"/>
</dbReference>
<dbReference type="PROSITE" id="PS51854">
    <property type="entry name" value="CSPG"/>
    <property type="match status" value="2"/>
</dbReference>
<dbReference type="InterPro" id="IPR016186">
    <property type="entry name" value="C-type_lectin-like/link_sf"/>
</dbReference>
<dbReference type="GO" id="GO:0007156">
    <property type="term" value="P:homophilic cell adhesion via plasma membrane adhesion molecules"/>
    <property type="evidence" value="ECO:0007669"/>
    <property type="project" value="InterPro"/>
</dbReference>
<dbReference type="RefSeq" id="WP_148580643.1">
    <property type="nucleotide sequence ID" value="NZ_SDKK01000020.1"/>
</dbReference>
<evidence type="ECO:0000256" key="3">
    <source>
        <dbReference type="ARBA" id="ARBA00023180"/>
    </source>
</evidence>
<dbReference type="NCBIfam" id="TIGR01965">
    <property type="entry name" value="VCBS_repeat"/>
    <property type="match status" value="3"/>
</dbReference>
<evidence type="ECO:0000256" key="1">
    <source>
        <dbReference type="ARBA" id="ARBA00022729"/>
    </source>
</evidence>
<feature type="region of interest" description="Disordered" evidence="4">
    <location>
        <begin position="3810"/>
        <end position="3909"/>
    </location>
</feature>
<dbReference type="Gene3D" id="3.10.100.10">
    <property type="entry name" value="Mannose-Binding Protein A, subunit A"/>
    <property type="match status" value="1"/>
</dbReference>
<dbReference type="SUPFAM" id="SSF56436">
    <property type="entry name" value="C-type lectin-like"/>
    <property type="match status" value="1"/>
</dbReference>
<dbReference type="GO" id="GO:0016020">
    <property type="term" value="C:membrane"/>
    <property type="evidence" value="ECO:0007669"/>
    <property type="project" value="InterPro"/>
</dbReference>
<dbReference type="InterPro" id="IPR040853">
    <property type="entry name" value="RapA2_cadherin-like"/>
</dbReference>
<dbReference type="EMBL" id="SDKK01000020">
    <property type="protein sequence ID" value="TYC54434.1"/>
    <property type="molecule type" value="Genomic_DNA"/>
</dbReference>
<organism evidence="7 8">
    <name type="scientific">Zoogloea oleivorans</name>
    <dbReference type="NCBI Taxonomy" id="1552750"/>
    <lineage>
        <taxon>Bacteria</taxon>
        <taxon>Pseudomonadati</taxon>
        <taxon>Pseudomonadota</taxon>
        <taxon>Betaproteobacteria</taxon>
        <taxon>Rhodocyclales</taxon>
        <taxon>Zoogloeaceae</taxon>
        <taxon>Zoogloea</taxon>
    </lineage>
</organism>
<feature type="compositionally biased region" description="Gly residues" evidence="4">
    <location>
        <begin position="3816"/>
        <end position="3840"/>
    </location>
</feature>
<evidence type="ECO:0000313" key="8">
    <source>
        <dbReference type="Proteomes" id="UP000389128"/>
    </source>
</evidence>
<dbReference type="InterPro" id="IPR051561">
    <property type="entry name" value="FRAS1_ECM"/>
</dbReference>
<feature type="domain" description="Cadherin" evidence="6">
    <location>
        <begin position="3602"/>
        <end position="3709"/>
    </location>
</feature>
<dbReference type="Pfam" id="PF16184">
    <property type="entry name" value="Cadherin_3"/>
    <property type="match status" value="2"/>
</dbReference>
<dbReference type="InterPro" id="IPR013783">
    <property type="entry name" value="Ig-like_fold"/>
</dbReference>
<gene>
    <name evidence="7" type="ORF">ETQ85_18910</name>
</gene>
<dbReference type="Pfam" id="PF17803">
    <property type="entry name" value="Cadherin_4"/>
    <property type="match status" value="2"/>
</dbReference>
<evidence type="ECO:0000259" key="5">
    <source>
        <dbReference type="PROSITE" id="PS50041"/>
    </source>
</evidence>
<dbReference type="InterPro" id="IPR016187">
    <property type="entry name" value="CTDL_fold"/>
</dbReference>
<reference evidence="7 8" key="1">
    <citation type="submission" date="2019-01" db="EMBL/GenBank/DDBJ databases">
        <title>Zoogloea oleivorans genome sequencing and assembly.</title>
        <authorList>
            <person name="Tancsics A."/>
            <person name="Farkas M."/>
            <person name="Kriszt B."/>
            <person name="Maroti G."/>
            <person name="Horvath B."/>
        </authorList>
    </citation>
    <scope>NUCLEOTIDE SEQUENCE [LARGE SCALE GENOMIC DNA]</scope>
    <source>
        <strain evidence="7 8">Buc</strain>
    </source>
</reference>
<keyword evidence="1" id="KW-0732">Signal</keyword>
<dbReference type="NCBIfam" id="NF041766">
    <property type="entry name" value="choice_anch_U"/>
    <property type="match status" value="1"/>
</dbReference>
<comment type="caution">
    <text evidence="7">The sequence shown here is derived from an EMBL/GenBank/DDBJ whole genome shotgun (WGS) entry which is preliminary data.</text>
</comment>
<dbReference type="InterPro" id="IPR034007">
    <property type="entry name" value="CTLD_bac"/>
</dbReference>
<accession>A0A6C2CK87</accession>
<dbReference type="SMART" id="SM00034">
    <property type="entry name" value="CLECT"/>
    <property type="match status" value="1"/>
</dbReference>
<feature type="region of interest" description="Disordered" evidence="4">
    <location>
        <begin position="990"/>
        <end position="1012"/>
    </location>
</feature>